<evidence type="ECO:0000313" key="4">
    <source>
        <dbReference type="Proteomes" id="UP001273136"/>
    </source>
</evidence>
<organism evidence="3 4">
    <name type="scientific">Methanorbis furvi</name>
    <dbReference type="NCBI Taxonomy" id="3028299"/>
    <lineage>
        <taxon>Archaea</taxon>
        <taxon>Methanobacteriati</taxon>
        <taxon>Methanobacteriota</taxon>
        <taxon>Stenosarchaea group</taxon>
        <taxon>Methanomicrobia</taxon>
        <taxon>Methanomicrobiales</taxon>
        <taxon>Methanocorpusculaceae</taxon>
        <taxon>Methanorbis</taxon>
    </lineage>
</organism>
<keyword evidence="2" id="KW-0472">Membrane</keyword>
<feature type="region of interest" description="Disordered" evidence="1">
    <location>
        <begin position="1"/>
        <end position="24"/>
    </location>
</feature>
<name>A0AAE4MCV5_9EURY</name>
<keyword evidence="2" id="KW-0812">Transmembrane</keyword>
<dbReference type="AlphaFoldDB" id="A0AAE4MCV5"/>
<proteinExistence type="predicted"/>
<gene>
    <name evidence="3" type="ORF">McpAg1_11130</name>
</gene>
<sequence length="68" mass="7898">MPVPRESFVSNNQTSQEEDLETKSTGQKISDFIHQEHVPKKTTWKEFLILTLIVLGICWGTALLWHLF</sequence>
<comment type="caution">
    <text evidence="3">The sequence shown here is derived from an EMBL/GenBank/DDBJ whole genome shotgun (WGS) entry which is preliminary data.</text>
</comment>
<reference evidence="3" key="1">
    <citation type="submission" date="2023-06" db="EMBL/GenBank/DDBJ databases">
        <title>Genome sequence of Methancorpusculaceae sp. Ag1.</title>
        <authorList>
            <person name="Protasov E."/>
            <person name="Platt K."/>
            <person name="Poehlein A."/>
            <person name="Daniel R."/>
            <person name="Brune A."/>
        </authorList>
    </citation>
    <scope>NUCLEOTIDE SEQUENCE</scope>
    <source>
        <strain evidence="3">Ag1</strain>
    </source>
</reference>
<dbReference type="EMBL" id="JAWDKA010000005">
    <property type="protein sequence ID" value="MDV0441899.1"/>
    <property type="molecule type" value="Genomic_DNA"/>
</dbReference>
<accession>A0AAE4MCV5</accession>
<dbReference type="Proteomes" id="UP001273136">
    <property type="component" value="Unassembled WGS sequence"/>
</dbReference>
<feature type="transmembrane region" description="Helical" evidence="2">
    <location>
        <begin position="47"/>
        <end position="67"/>
    </location>
</feature>
<evidence type="ECO:0000256" key="2">
    <source>
        <dbReference type="SAM" id="Phobius"/>
    </source>
</evidence>
<keyword evidence="4" id="KW-1185">Reference proteome</keyword>
<evidence type="ECO:0000313" key="3">
    <source>
        <dbReference type="EMBL" id="MDV0441899.1"/>
    </source>
</evidence>
<keyword evidence="2" id="KW-1133">Transmembrane helix</keyword>
<protein>
    <submittedName>
        <fullName evidence="3">Uncharacterized protein</fullName>
    </submittedName>
</protein>
<evidence type="ECO:0000256" key="1">
    <source>
        <dbReference type="SAM" id="MobiDB-lite"/>
    </source>
</evidence>